<reference evidence="5 6" key="1">
    <citation type="submission" date="2016-12" db="EMBL/GenBank/DDBJ databases">
        <title>Discovery of methanogenic haloarchaea.</title>
        <authorList>
            <person name="Sorokin D.Y."/>
            <person name="Makarova K.S."/>
            <person name="Abbas B."/>
            <person name="Ferrer M."/>
            <person name="Golyshin P.N."/>
        </authorList>
    </citation>
    <scope>NUCLEOTIDE SEQUENCE [LARGE SCALE GENOMIC DNA]</scope>
    <source>
        <strain evidence="5">AMET1</strain>
    </source>
</reference>
<proteinExistence type="inferred from homology"/>
<dbReference type="Gene3D" id="2.30.30.100">
    <property type="match status" value="1"/>
</dbReference>
<dbReference type="GO" id="GO:0000398">
    <property type="term" value="P:mRNA splicing, via spliceosome"/>
    <property type="evidence" value="ECO:0007669"/>
    <property type="project" value="InterPro"/>
</dbReference>
<dbReference type="InterPro" id="IPR016487">
    <property type="entry name" value="Lsm6/sSmF"/>
</dbReference>
<sequence length="72" mass="8236">MSDNRPLDILNESIGSPVIIRLKRNREFRGTLQGYDVHMNVVLKDAEELSNEESQQHDTLIVRGDNVVYISP</sequence>
<protein>
    <recommendedName>
        <fullName evidence="2">Putative snRNP Sm-like protein</fullName>
    </recommendedName>
</protein>
<dbReference type="PROSITE" id="PS52002">
    <property type="entry name" value="SM"/>
    <property type="match status" value="1"/>
</dbReference>
<organism evidence="5 6">
    <name type="scientific">Methanonatronarchaeum thermophilum</name>
    <dbReference type="NCBI Taxonomy" id="1927129"/>
    <lineage>
        <taxon>Archaea</taxon>
        <taxon>Methanobacteriati</taxon>
        <taxon>Methanobacteriota</taxon>
        <taxon>Methanonatronarchaeia</taxon>
        <taxon>Methanonatronarchaeales</taxon>
        <taxon>Methanonatronarchaeaceae</taxon>
        <taxon>Methanonatronarchaeum</taxon>
    </lineage>
</organism>
<dbReference type="InterPro" id="IPR010920">
    <property type="entry name" value="LSM_dom_sf"/>
</dbReference>
<keyword evidence="3 5" id="KW-0687">Ribonucleoprotein</keyword>
<name>A0A1Y3GBK1_9EURY</name>
<evidence type="ECO:0000259" key="4">
    <source>
        <dbReference type="PROSITE" id="PS52002"/>
    </source>
</evidence>
<dbReference type="CDD" id="cd01731">
    <property type="entry name" value="archaeal_Sm1"/>
    <property type="match status" value="1"/>
</dbReference>
<dbReference type="GO" id="GO:1990904">
    <property type="term" value="C:ribonucleoprotein complex"/>
    <property type="evidence" value="ECO:0007669"/>
    <property type="project" value="UniProtKB-KW"/>
</dbReference>
<evidence type="ECO:0000313" key="5">
    <source>
        <dbReference type="EMBL" id="OUJ18799.1"/>
    </source>
</evidence>
<dbReference type="InterPro" id="IPR047575">
    <property type="entry name" value="Sm"/>
</dbReference>
<dbReference type="Pfam" id="PF01423">
    <property type="entry name" value="LSM"/>
    <property type="match status" value="1"/>
</dbReference>
<feature type="domain" description="Sm" evidence="4">
    <location>
        <begin position="5"/>
        <end position="72"/>
    </location>
</feature>
<gene>
    <name evidence="5" type="ORF">AMET1_0450</name>
</gene>
<evidence type="ECO:0000256" key="3">
    <source>
        <dbReference type="ARBA" id="ARBA00023274"/>
    </source>
</evidence>
<dbReference type="InterPro" id="IPR022901">
    <property type="entry name" value="snRNP_Sm-like_arc"/>
</dbReference>
<evidence type="ECO:0000256" key="2">
    <source>
        <dbReference type="ARBA" id="ARBA00021121"/>
    </source>
</evidence>
<dbReference type="GO" id="GO:0003723">
    <property type="term" value="F:RNA binding"/>
    <property type="evidence" value="ECO:0007669"/>
    <property type="project" value="InterPro"/>
</dbReference>
<evidence type="ECO:0000256" key="1">
    <source>
        <dbReference type="ARBA" id="ARBA00006850"/>
    </source>
</evidence>
<dbReference type="EMBL" id="MRZU01000003">
    <property type="protein sequence ID" value="OUJ18799.1"/>
    <property type="molecule type" value="Genomic_DNA"/>
</dbReference>
<evidence type="ECO:0000313" key="6">
    <source>
        <dbReference type="Proteomes" id="UP000195137"/>
    </source>
</evidence>
<keyword evidence="6" id="KW-1185">Reference proteome</keyword>
<dbReference type="Proteomes" id="UP000195137">
    <property type="component" value="Unassembled WGS sequence"/>
</dbReference>
<dbReference type="InterPro" id="IPR001163">
    <property type="entry name" value="Sm_dom_euk/arc"/>
</dbReference>
<accession>A0A1Y3GBK1</accession>
<dbReference type="PANTHER" id="PTHR11021:SF0">
    <property type="entry name" value="SMALL NUCLEAR RIBONUCLEOPROTEIN F"/>
    <property type="match status" value="1"/>
</dbReference>
<dbReference type="NCBIfam" id="NF001963">
    <property type="entry name" value="PRK00737.1"/>
    <property type="match status" value="1"/>
</dbReference>
<comment type="caution">
    <text evidence="5">The sequence shown here is derived from an EMBL/GenBank/DDBJ whole genome shotgun (WGS) entry which is preliminary data.</text>
</comment>
<dbReference type="AlphaFoldDB" id="A0A1Y3GBK1"/>
<comment type="similarity">
    <text evidence="1">Belongs to the snRNP Sm proteins family.</text>
</comment>
<dbReference type="SUPFAM" id="SSF50182">
    <property type="entry name" value="Sm-like ribonucleoproteins"/>
    <property type="match status" value="1"/>
</dbReference>
<dbReference type="SMART" id="SM00651">
    <property type="entry name" value="Sm"/>
    <property type="match status" value="1"/>
</dbReference>
<dbReference type="PANTHER" id="PTHR11021">
    <property type="entry name" value="SMALL NUCLEAR RIBONUCLEOPROTEIN F SNRNP-F"/>
    <property type="match status" value="1"/>
</dbReference>